<sequence length="198" mass="22671">MYNPYRPYPYPYPVAPSPYVYPIQPQSYWANPYGLQYLPCSHHTSTESWNESSRSESIPTLRDYGPNPFTININQAAKQNDTYRTAIWTGEHLQVTLMSINVGDDIGLEIHPTTDQFLRVEDGQGLVQMGKNKDRLDFQRQVRDDSAIMVPAGTWHNVINTGNKPLKLYTIYAPPHHPRGTVQRTKAEAEAAENHHNY</sequence>
<comment type="caution">
    <text evidence="3">The sequence shown here is derived from an EMBL/GenBank/DDBJ whole genome shotgun (WGS) entry which is preliminary data.</text>
</comment>
<protein>
    <recommendedName>
        <fullName evidence="2">Cupin type-2 domain-containing protein</fullName>
    </recommendedName>
</protein>
<dbReference type="SUPFAM" id="SSF51182">
    <property type="entry name" value="RmlC-like cupins"/>
    <property type="match status" value="1"/>
</dbReference>
<dbReference type="InterPro" id="IPR014710">
    <property type="entry name" value="RmlC-like_jellyroll"/>
</dbReference>
<dbReference type="PANTHER" id="PTHR43346">
    <property type="entry name" value="LIGAND BINDING DOMAIN PROTEIN, PUTATIVE (AFU_ORTHOLOGUE AFUA_6G14370)-RELATED"/>
    <property type="match status" value="1"/>
</dbReference>
<evidence type="ECO:0000256" key="1">
    <source>
        <dbReference type="SAM" id="MobiDB-lite"/>
    </source>
</evidence>
<feature type="compositionally biased region" description="Basic and acidic residues" evidence="1">
    <location>
        <begin position="185"/>
        <end position="198"/>
    </location>
</feature>
<dbReference type="Proteomes" id="UP000284219">
    <property type="component" value="Unassembled WGS sequence"/>
</dbReference>
<dbReference type="RefSeq" id="WP_120191108.1">
    <property type="nucleotide sequence ID" value="NZ_MCHY01000013.1"/>
</dbReference>
<proteinExistence type="predicted"/>
<dbReference type="OrthoDB" id="3231985at2"/>
<dbReference type="PANTHER" id="PTHR43346:SF1">
    <property type="entry name" value="QUERCETIN 2,3-DIOXYGENASE-RELATED"/>
    <property type="match status" value="1"/>
</dbReference>
<dbReference type="AlphaFoldDB" id="A0A419SDH7"/>
<dbReference type="InterPro" id="IPR011051">
    <property type="entry name" value="RmlC_Cupin_sf"/>
</dbReference>
<feature type="region of interest" description="Disordered" evidence="1">
    <location>
        <begin position="177"/>
        <end position="198"/>
    </location>
</feature>
<dbReference type="EMBL" id="MCHY01000013">
    <property type="protein sequence ID" value="RKD21040.1"/>
    <property type="molecule type" value="Genomic_DNA"/>
</dbReference>
<reference evidence="3 4" key="1">
    <citation type="submission" date="2016-08" db="EMBL/GenBank/DDBJ databases">
        <title>Novel Firmicute Genomes.</title>
        <authorList>
            <person name="Poppleton D.I."/>
            <person name="Gribaldo S."/>
        </authorList>
    </citation>
    <scope>NUCLEOTIDE SEQUENCE [LARGE SCALE GENOMIC DNA]</scope>
    <source>
        <strain evidence="3 4">RAOx-1</strain>
    </source>
</reference>
<evidence type="ECO:0000313" key="4">
    <source>
        <dbReference type="Proteomes" id="UP000284219"/>
    </source>
</evidence>
<dbReference type="Gene3D" id="2.60.120.10">
    <property type="entry name" value="Jelly Rolls"/>
    <property type="match status" value="1"/>
</dbReference>
<evidence type="ECO:0000313" key="3">
    <source>
        <dbReference type="EMBL" id="RKD21040.1"/>
    </source>
</evidence>
<gene>
    <name evidence="3" type="ORF">BEP19_15280</name>
</gene>
<feature type="domain" description="Cupin type-2" evidence="2">
    <location>
        <begin position="97"/>
        <end position="172"/>
    </location>
</feature>
<dbReference type="Pfam" id="PF07883">
    <property type="entry name" value="Cupin_2"/>
    <property type="match status" value="1"/>
</dbReference>
<dbReference type="InterPro" id="IPR013096">
    <property type="entry name" value="Cupin_2"/>
</dbReference>
<name>A0A419SDH7_9BACL</name>
<accession>A0A419SDH7</accession>
<organism evidence="3 4">
    <name type="scientific">Ammoniphilus oxalaticus</name>
    <dbReference type="NCBI Taxonomy" id="66863"/>
    <lineage>
        <taxon>Bacteria</taxon>
        <taxon>Bacillati</taxon>
        <taxon>Bacillota</taxon>
        <taxon>Bacilli</taxon>
        <taxon>Bacillales</taxon>
        <taxon>Paenibacillaceae</taxon>
        <taxon>Aneurinibacillus group</taxon>
        <taxon>Ammoniphilus</taxon>
    </lineage>
</organism>
<dbReference type="InterPro" id="IPR052538">
    <property type="entry name" value="Flavonoid_dioxygenase-like"/>
</dbReference>
<keyword evidence="4" id="KW-1185">Reference proteome</keyword>
<evidence type="ECO:0000259" key="2">
    <source>
        <dbReference type="Pfam" id="PF07883"/>
    </source>
</evidence>
<dbReference type="CDD" id="cd02223">
    <property type="entry name" value="cupin_Bh2720-like"/>
    <property type="match status" value="1"/>
</dbReference>